<dbReference type="InterPro" id="IPR051432">
    <property type="entry name" value="KCNMA1_auxiliary"/>
</dbReference>
<dbReference type="AlphaFoldDB" id="A0A401SXE7"/>
<evidence type="ECO:0000256" key="2">
    <source>
        <dbReference type="ARBA" id="ARBA00022448"/>
    </source>
</evidence>
<keyword evidence="2" id="KW-0813">Transport</keyword>
<keyword evidence="4" id="KW-0433">Leucine-rich repeat</keyword>
<keyword evidence="5 14" id="KW-0812">Transmembrane</keyword>
<comment type="subunit">
    <text evidence="13">Interacts with KCNMA1.</text>
</comment>
<evidence type="ECO:0000259" key="17">
    <source>
        <dbReference type="SMART" id="SM00082"/>
    </source>
</evidence>
<dbReference type="Pfam" id="PF13855">
    <property type="entry name" value="LRR_8"/>
    <property type="match status" value="1"/>
</dbReference>
<feature type="domain" description="LRRNT" evidence="16">
    <location>
        <begin position="25"/>
        <end position="57"/>
    </location>
</feature>
<dbReference type="SMART" id="SM00082">
    <property type="entry name" value="LRRCT"/>
    <property type="match status" value="1"/>
</dbReference>
<evidence type="ECO:0000313" key="19">
    <source>
        <dbReference type="Proteomes" id="UP000287033"/>
    </source>
</evidence>
<dbReference type="GO" id="GO:0005249">
    <property type="term" value="F:voltage-gated potassium channel activity"/>
    <property type="evidence" value="ECO:0007669"/>
    <property type="project" value="TreeGrafter"/>
</dbReference>
<feature type="chain" id="PRO_5019308190" description="LRRNT domain-containing protein" evidence="15">
    <location>
        <begin position="33"/>
        <end position="304"/>
    </location>
</feature>
<evidence type="ECO:0000256" key="9">
    <source>
        <dbReference type="ARBA" id="ARBA00023065"/>
    </source>
</evidence>
<dbReference type="OrthoDB" id="4691307at2759"/>
<evidence type="ECO:0000256" key="6">
    <source>
        <dbReference type="ARBA" id="ARBA00022729"/>
    </source>
</evidence>
<accession>A0A401SXE7</accession>
<dbReference type="GO" id="GO:0008076">
    <property type="term" value="C:voltage-gated potassium channel complex"/>
    <property type="evidence" value="ECO:0007669"/>
    <property type="project" value="TreeGrafter"/>
</dbReference>
<feature type="transmembrane region" description="Helical" evidence="14">
    <location>
        <begin position="245"/>
        <end position="273"/>
    </location>
</feature>
<evidence type="ECO:0000256" key="7">
    <source>
        <dbReference type="ARBA" id="ARBA00022737"/>
    </source>
</evidence>
<evidence type="ECO:0000256" key="5">
    <source>
        <dbReference type="ARBA" id="ARBA00022692"/>
    </source>
</evidence>
<dbReference type="STRING" id="137246.A0A401SXE7"/>
<keyword evidence="3" id="KW-1003">Cell membrane</keyword>
<keyword evidence="8 14" id="KW-1133">Transmembrane helix</keyword>
<dbReference type="GO" id="GO:0099104">
    <property type="term" value="F:potassium channel activator activity"/>
    <property type="evidence" value="ECO:0007669"/>
    <property type="project" value="TreeGrafter"/>
</dbReference>
<evidence type="ECO:0000256" key="12">
    <source>
        <dbReference type="ARBA" id="ARBA00023303"/>
    </source>
</evidence>
<dbReference type="SMART" id="SM00369">
    <property type="entry name" value="LRR_TYP"/>
    <property type="match status" value="3"/>
</dbReference>
<evidence type="ECO:0000256" key="14">
    <source>
        <dbReference type="SAM" id="Phobius"/>
    </source>
</evidence>
<sequence length="304" mass="34498">MYWFAFEAQGLLWELLLMGVVLDAACPPKCKCGQFEVNCSNVGLTTFPISLPLNTRRLDLNTNSIEEINSLELNLLGDLVYLDCSHNRIVEISRLHFIGMGKLVYLDLSYNRLRTISGTVFGPLTNLIILRLNNNQNLSEIDSGVFSTNVGLREINLSYNGLLYLNTTSLRNLEGLKSVYLAGNPWECQCTIGHLSEWMFENNETFPDEDNTLCTLPKSMAGIPVSMALIKIFDICRTPLGYFEYLFFVIVGFAIFISGIIVALLTGTLMVFFERQKMFKEDDEEDIKQYRSYKTAVRLTNINL</sequence>
<dbReference type="GO" id="GO:0044325">
    <property type="term" value="F:transmembrane transporter binding"/>
    <property type="evidence" value="ECO:0007669"/>
    <property type="project" value="TreeGrafter"/>
</dbReference>
<dbReference type="InterPro" id="IPR003591">
    <property type="entry name" value="Leu-rich_rpt_typical-subtyp"/>
</dbReference>
<dbReference type="FunFam" id="3.80.10.10:FF:000015">
    <property type="entry name" value="Leucine rich repeat containing 38"/>
    <property type="match status" value="1"/>
</dbReference>
<dbReference type="InterPro" id="IPR000372">
    <property type="entry name" value="LRRNT"/>
</dbReference>
<comment type="subcellular location">
    <subcellularLocation>
        <location evidence="1">Cell membrane</location>
        <topology evidence="1">Single-pass membrane protein</topology>
    </subcellularLocation>
</comment>
<feature type="signal peptide" evidence="15">
    <location>
        <begin position="1"/>
        <end position="32"/>
    </location>
</feature>
<evidence type="ECO:0000256" key="13">
    <source>
        <dbReference type="ARBA" id="ARBA00038736"/>
    </source>
</evidence>
<evidence type="ECO:0000256" key="3">
    <source>
        <dbReference type="ARBA" id="ARBA00022475"/>
    </source>
</evidence>
<keyword evidence="11" id="KW-1015">Disulfide bond</keyword>
<evidence type="ECO:0008006" key="20">
    <source>
        <dbReference type="Google" id="ProtNLM"/>
    </source>
</evidence>
<feature type="domain" description="LRRCT" evidence="17">
    <location>
        <begin position="184"/>
        <end position="237"/>
    </location>
</feature>
<keyword evidence="10 14" id="KW-0472">Membrane</keyword>
<dbReference type="PANTHER" id="PTHR46473:SF6">
    <property type="entry name" value="LEUCINE-RICH REPEAT-CONTAINING PROTEIN 52"/>
    <property type="match status" value="1"/>
</dbReference>
<gene>
    <name evidence="18" type="ORF">chiPu_0013538</name>
</gene>
<protein>
    <recommendedName>
        <fullName evidence="20">LRRNT domain-containing protein</fullName>
    </recommendedName>
</protein>
<comment type="caution">
    <text evidence="18">The sequence shown here is derived from an EMBL/GenBank/DDBJ whole genome shotgun (WGS) entry which is preliminary data.</text>
</comment>
<dbReference type="InterPro" id="IPR032675">
    <property type="entry name" value="LRR_dom_sf"/>
</dbReference>
<evidence type="ECO:0000256" key="11">
    <source>
        <dbReference type="ARBA" id="ARBA00023157"/>
    </source>
</evidence>
<dbReference type="OMA" id="TTFPTEM"/>
<dbReference type="InterPro" id="IPR000483">
    <property type="entry name" value="Cys-rich_flank_reg_C"/>
</dbReference>
<dbReference type="InterPro" id="IPR001611">
    <property type="entry name" value="Leu-rich_rpt"/>
</dbReference>
<evidence type="ECO:0000256" key="4">
    <source>
        <dbReference type="ARBA" id="ARBA00022614"/>
    </source>
</evidence>
<dbReference type="Proteomes" id="UP000287033">
    <property type="component" value="Unassembled WGS sequence"/>
</dbReference>
<dbReference type="SUPFAM" id="SSF52058">
    <property type="entry name" value="L domain-like"/>
    <property type="match status" value="1"/>
</dbReference>
<keyword evidence="19" id="KW-1185">Reference proteome</keyword>
<dbReference type="SMART" id="SM00013">
    <property type="entry name" value="LRRNT"/>
    <property type="match status" value="1"/>
</dbReference>
<keyword evidence="12" id="KW-0407">Ion channel</keyword>
<keyword evidence="9" id="KW-0406">Ion transport</keyword>
<evidence type="ECO:0000256" key="1">
    <source>
        <dbReference type="ARBA" id="ARBA00004162"/>
    </source>
</evidence>
<organism evidence="18 19">
    <name type="scientific">Chiloscyllium punctatum</name>
    <name type="common">Brownbanded bambooshark</name>
    <name type="synonym">Hemiscyllium punctatum</name>
    <dbReference type="NCBI Taxonomy" id="137246"/>
    <lineage>
        <taxon>Eukaryota</taxon>
        <taxon>Metazoa</taxon>
        <taxon>Chordata</taxon>
        <taxon>Craniata</taxon>
        <taxon>Vertebrata</taxon>
        <taxon>Chondrichthyes</taxon>
        <taxon>Elasmobranchii</taxon>
        <taxon>Galeomorphii</taxon>
        <taxon>Galeoidea</taxon>
        <taxon>Orectolobiformes</taxon>
        <taxon>Hemiscylliidae</taxon>
        <taxon>Chiloscyllium</taxon>
    </lineage>
</organism>
<evidence type="ECO:0000256" key="10">
    <source>
        <dbReference type="ARBA" id="ARBA00023136"/>
    </source>
</evidence>
<evidence type="ECO:0000256" key="8">
    <source>
        <dbReference type="ARBA" id="ARBA00022989"/>
    </source>
</evidence>
<dbReference type="PANTHER" id="PTHR46473">
    <property type="entry name" value="GH08155P"/>
    <property type="match status" value="1"/>
</dbReference>
<proteinExistence type="predicted"/>
<dbReference type="EMBL" id="BEZZ01000660">
    <property type="protein sequence ID" value="GCC35058.1"/>
    <property type="molecule type" value="Genomic_DNA"/>
</dbReference>
<dbReference type="Pfam" id="PF01462">
    <property type="entry name" value="LRRNT"/>
    <property type="match status" value="1"/>
</dbReference>
<keyword evidence="7" id="KW-0677">Repeat</keyword>
<evidence type="ECO:0000313" key="18">
    <source>
        <dbReference type="EMBL" id="GCC35058.1"/>
    </source>
</evidence>
<name>A0A401SXE7_CHIPU</name>
<dbReference type="PROSITE" id="PS51450">
    <property type="entry name" value="LRR"/>
    <property type="match status" value="1"/>
</dbReference>
<evidence type="ECO:0000256" key="15">
    <source>
        <dbReference type="SAM" id="SignalP"/>
    </source>
</evidence>
<reference evidence="18 19" key="1">
    <citation type="journal article" date="2018" name="Nat. Ecol. Evol.">
        <title>Shark genomes provide insights into elasmobranch evolution and the origin of vertebrates.</title>
        <authorList>
            <person name="Hara Y"/>
            <person name="Yamaguchi K"/>
            <person name="Onimaru K"/>
            <person name="Kadota M"/>
            <person name="Koyanagi M"/>
            <person name="Keeley SD"/>
            <person name="Tatsumi K"/>
            <person name="Tanaka K"/>
            <person name="Motone F"/>
            <person name="Kageyama Y"/>
            <person name="Nozu R"/>
            <person name="Adachi N"/>
            <person name="Nishimura O"/>
            <person name="Nakagawa R"/>
            <person name="Tanegashima C"/>
            <person name="Kiyatake I"/>
            <person name="Matsumoto R"/>
            <person name="Murakumo K"/>
            <person name="Nishida K"/>
            <person name="Terakita A"/>
            <person name="Kuratani S"/>
            <person name="Sato K"/>
            <person name="Hyodo S Kuraku.S."/>
        </authorList>
    </citation>
    <scope>NUCLEOTIDE SEQUENCE [LARGE SCALE GENOMIC DNA]</scope>
</reference>
<evidence type="ECO:0000259" key="16">
    <source>
        <dbReference type="SMART" id="SM00013"/>
    </source>
</evidence>
<dbReference type="Gene3D" id="3.80.10.10">
    <property type="entry name" value="Ribonuclease Inhibitor"/>
    <property type="match status" value="1"/>
</dbReference>
<keyword evidence="6 15" id="KW-0732">Signal</keyword>